<evidence type="ECO:0000313" key="3">
    <source>
        <dbReference type="Proteomes" id="UP000177053"/>
    </source>
</evidence>
<keyword evidence="1" id="KW-0812">Transmembrane</keyword>
<proteinExistence type="predicted"/>
<keyword evidence="1" id="KW-1133">Transmembrane helix</keyword>
<gene>
    <name evidence="2" type="ORF">A2Z22_01145</name>
</gene>
<keyword evidence="1" id="KW-0472">Membrane</keyword>
<protein>
    <submittedName>
        <fullName evidence="2">Uncharacterized protein</fullName>
    </submittedName>
</protein>
<evidence type="ECO:0000313" key="2">
    <source>
        <dbReference type="EMBL" id="OGM11372.1"/>
    </source>
</evidence>
<organism evidence="2 3">
    <name type="scientific">Candidatus Woesebacteria bacterium RBG_16_34_12</name>
    <dbReference type="NCBI Taxonomy" id="1802480"/>
    <lineage>
        <taxon>Bacteria</taxon>
        <taxon>Candidatus Woeseibacteriota</taxon>
    </lineage>
</organism>
<dbReference type="EMBL" id="MGFS01000018">
    <property type="protein sequence ID" value="OGM11372.1"/>
    <property type="molecule type" value="Genomic_DNA"/>
</dbReference>
<name>A0A1F7X8K8_9BACT</name>
<evidence type="ECO:0000256" key="1">
    <source>
        <dbReference type="SAM" id="Phobius"/>
    </source>
</evidence>
<feature type="transmembrane region" description="Helical" evidence="1">
    <location>
        <begin position="12"/>
        <end position="34"/>
    </location>
</feature>
<comment type="caution">
    <text evidence="2">The sequence shown here is derived from an EMBL/GenBank/DDBJ whole genome shotgun (WGS) entry which is preliminary data.</text>
</comment>
<dbReference type="AlphaFoldDB" id="A0A1F7X8K8"/>
<accession>A0A1F7X8K8</accession>
<dbReference type="Proteomes" id="UP000177053">
    <property type="component" value="Unassembled WGS sequence"/>
</dbReference>
<sequence>MEKNRKKTEISQTLFLLISIPILLIIMVVSYLILNKIAKTNSRVCKYIGNLWVSEMATETNPNPRNGCYTYQEFYK</sequence>
<reference evidence="2 3" key="1">
    <citation type="journal article" date="2016" name="Nat. Commun.">
        <title>Thousands of microbial genomes shed light on interconnected biogeochemical processes in an aquifer system.</title>
        <authorList>
            <person name="Anantharaman K."/>
            <person name="Brown C.T."/>
            <person name="Hug L.A."/>
            <person name="Sharon I."/>
            <person name="Castelle C.J."/>
            <person name="Probst A.J."/>
            <person name="Thomas B.C."/>
            <person name="Singh A."/>
            <person name="Wilkins M.J."/>
            <person name="Karaoz U."/>
            <person name="Brodie E.L."/>
            <person name="Williams K.H."/>
            <person name="Hubbard S.S."/>
            <person name="Banfield J.F."/>
        </authorList>
    </citation>
    <scope>NUCLEOTIDE SEQUENCE [LARGE SCALE GENOMIC DNA]</scope>
</reference>